<evidence type="ECO:0000259" key="7">
    <source>
        <dbReference type="PROSITE" id="PS51352"/>
    </source>
</evidence>
<dbReference type="NCBIfam" id="TIGR01068">
    <property type="entry name" value="thioredoxin"/>
    <property type="match status" value="1"/>
</dbReference>
<keyword evidence="9" id="KW-1185">Reference proteome</keyword>
<evidence type="ECO:0000256" key="1">
    <source>
        <dbReference type="ARBA" id="ARBA00008987"/>
    </source>
</evidence>
<dbReference type="InterPro" id="IPR011990">
    <property type="entry name" value="TPR-like_helical_dom_sf"/>
</dbReference>
<dbReference type="CDD" id="cd02956">
    <property type="entry name" value="ybbN"/>
    <property type="match status" value="1"/>
</dbReference>
<dbReference type="PROSITE" id="PS51352">
    <property type="entry name" value="THIOREDOXIN_2"/>
    <property type="match status" value="1"/>
</dbReference>
<dbReference type="Gene3D" id="3.40.30.10">
    <property type="entry name" value="Glutaredoxin"/>
    <property type="match status" value="1"/>
</dbReference>
<dbReference type="OrthoDB" id="9790390at2"/>
<evidence type="ECO:0000256" key="2">
    <source>
        <dbReference type="ARBA" id="ARBA00022448"/>
    </source>
</evidence>
<comment type="caution">
    <text evidence="8">The sequence shown here is derived from an EMBL/GenBank/DDBJ whole genome shotgun (WGS) entry which is preliminary data.</text>
</comment>
<dbReference type="PANTHER" id="PTHR45663">
    <property type="entry name" value="GEO12009P1"/>
    <property type="match status" value="1"/>
</dbReference>
<dbReference type="PRINTS" id="PR00421">
    <property type="entry name" value="THIOREDOXIN"/>
</dbReference>
<dbReference type="Gene3D" id="1.25.40.10">
    <property type="entry name" value="Tetratricopeptide repeat domain"/>
    <property type="match status" value="2"/>
</dbReference>
<protein>
    <recommendedName>
        <fullName evidence="6">Thioredoxin</fullName>
    </recommendedName>
</protein>
<proteinExistence type="inferred from homology"/>
<sequence length="306" mass="33772">MLHNALILGRSVNWRSSQVSATIANAHVFDVAEDNFETEVLQASLKTPVLIDFWATWCEPCKILGPMLEKLTAEYNGAFRLGKVDVDKSQQLATMFGIRSIPTVMLVKDGQVLDGFAGALPEGQLREFLSRHLQPLEAAPVDEATEEVAETPEQAIERLQQEIAAEPERSELKLDLALAQMRAGQADAAEAGLTALPANLATDTRAVRLRHQLDLARALHGAPSLAELRQRVQADNGDWEARDLLGVRLLLEDDAAAGLDQFLAILERARDWNDGRGKKRLLAAFSMLDDAELVGRYRRKMASLLF</sequence>
<evidence type="ECO:0000313" key="8">
    <source>
        <dbReference type="EMBL" id="RDD82997.1"/>
    </source>
</evidence>
<keyword evidence="2" id="KW-0813">Transport</keyword>
<dbReference type="FunFam" id="3.40.30.10:FF:000001">
    <property type="entry name" value="Thioredoxin"/>
    <property type="match status" value="1"/>
</dbReference>
<organism evidence="8 9">
    <name type="scientific">Dyella tabacisoli</name>
    <dbReference type="NCBI Taxonomy" id="2282381"/>
    <lineage>
        <taxon>Bacteria</taxon>
        <taxon>Pseudomonadati</taxon>
        <taxon>Pseudomonadota</taxon>
        <taxon>Gammaproteobacteria</taxon>
        <taxon>Lysobacterales</taxon>
        <taxon>Rhodanobacteraceae</taxon>
        <taxon>Dyella</taxon>
    </lineage>
</organism>
<evidence type="ECO:0000256" key="3">
    <source>
        <dbReference type="ARBA" id="ARBA00022982"/>
    </source>
</evidence>
<dbReference type="SUPFAM" id="SSF52833">
    <property type="entry name" value="Thioredoxin-like"/>
    <property type="match status" value="1"/>
</dbReference>
<dbReference type="InterPro" id="IPR013766">
    <property type="entry name" value="Thioredoxin_domain"/>
</dbReference>
<dbReference type="GO" id="GO:0015035">
    <property type="term" value="F:protein-disulfide reductase activity"/>
    <property type="evidence" value="ECO:0007669"/>
    <property type="project" value="UniProtKB-UniRule"/>
</dbReference>
<evidence type="ECO:0000256" key="6">
    <source>
        <dbReference type="NCBIfam" id="TIGR01068"/>
    </source>
</evidence>
<reference evidence="8 9" key="1">
    <citation type="submission" date="2018-07" db="EMBL/GenBank/DDBJ databases">
        <title>Dyella tabacisoli L4-6T, whole genome shotgun sequence.</title>
        <authorList>
            <person name="Zhou X.-K."/>
            <person name="Li W.-J."/>
            <person name="Duan Y.-Q."/>
        </authorList>
    </citation>
    <scope>NUCLEOTIDE SEQUENCE [LARGE SCALE GENOMIC DNA]</scope>
    <source>
        <strain evidence="8 9">L4-6</strain>
    </source>
</reference>
<dbReference type="GO" id="GO:0006950">
    <property type="term" value="P:response to stress"/>
    <property type="evidence" value="ECO:0007669"/>
    <property type="project" value="UniProtKB-ARBA"/>
</dbReference>
<keyword evidence="3" id="KW-0249">Electron transport</keyword>
<name>A0A369UR96_9GAMM</name>
<dbReference type="InterPro" id="IPR017937">
    <property type="entry name" value="Thioredoxin_CS"/>
</dbReference>
<dbReference type="EMBL" id="QQAH01000002">
    <property type="protein sequence ID" value="RDD82997.1"/>
    <property type="molecule type" value="Genomic_DNA"/>
</dbReference>
<comment type="similarity">
    <text evidence="1">Belongs to the thioredoxin family.</text>
</comment>
<dbReference type="GO" id="GO:0005737">
    <property type="term" value="C:cytoplasm"/>
    <property type="evidence" value="ECO:0007669"/>
    <property type="project" value="TreeGrafter"/>
</dbReference>
<dbReference type="PANTHER" id="PTHR45663:SF11">
    <property type="entry name" value="GEO12009P1"/>
    <property type="match status" value="1"/>
</dbReference>
<dbReference type="InterPro" id="IPR005746">
    <property type="entry name" value="Thioredoxin"/>
</dbReference>
<feature type="domain" description="Thioredoxin" evidence="7">
    <location>
        <begin position="17"/>
        <end position="134"/>
    </location>
</feature>
<accession>A0A369UR96</accession>
<dbReference type="Pfam" id="PF00085">
    <property type="entry name" value="Thioredoxin"/>
    <property type="match status" value="1"/>
</dbReference>
<evidence type="ECO:0000256" key="5">
    <source>
        <dbReference type="ARBA" id="ARBA00023284"/>
    </source>
</evidence>
<dbReference type="Pfam" id="PF14559">
    <property type="entry name" value="TPR_19"/>
    <property type="match status" value="1"/>
</dbReference>
<evidence type="ECO:0000256" key="4">
    <source>
        <dbReference type="ARBA" id="ARBA00023157"/>
    </source>
</evidence>
<gene>
    <name evidence="8" type="primary">trxA</name>
    <name evidence="8" type="ORF">DVJ77_03880</name>
</gene>
<keyword evidence="5" id="KW-0676">Redox-active center</keyword>
<dbReference type="PROSITE" id="PS00194">
    <property type="entry name" value="THIOREDOXIN_1"/>
    <property type="match status" value="1"/>
</dbReference>
<evidence type="ECO:0000313" key="9">
    <source>
        <dbReference type="Proteomes" id="UP000253782"/>
    </source>
</evidence>
<dbReference type="Pfam" id="PF14561">
    <property type="entry name" value="TPR_20"/>
    <property type="match status" value="1"/>
</dbReference>
<dbReference type="Proteomes" id="UP000253782">
    <property type="component" value="Unassembled WGS sequence"/>
</dbReference>
<dbReference type="AlphaFoldDB" id="A0A369UR96"/>
<keyword evidence="4" id="KW-1015">Disulfide bond</keyword>
<dbReference type="InterPro" id="IPR036249">
    <property type="entry name" value="Thioredoxin-like_sf"/>
</dbReference>